<dbReference type="Pfam" id="PF12224">
    <property type="entry name" value="Amidoligase_2"/>
    <property type="match status" value="1"/>
</dbReference>
<sequence length="354" mass="40990">MDLREQKFGIEIEITGITRLRAAQVIAEYFSAEPDYEGGSYGAYSVSDRENRKWKLVSDASIQCQKKVGSRKLAADREYSVEFVSPICEYEDIEKIQEMVRLLREVGAFCNKSCGIHIHINAEPFEAYQLRNLVNIIASKEDLVYRALQVDSERENRYCKKIDSDFLERLNRRKPNTRSELQDLWYNGRDGSRQHYHGSRYHCLNLHSVFQKGTIEFRAFNGSIHAGKLKAYIQFCMAITAQAYNQRSASPIKTVSENEKYTFRVWLLRLGLIGDDFKTARKHLLDHLDGNIAWKSPGQAEAQKERIRKKREQELQQGSEAETDQTEQHSQEEENIELNEQEENSPAFSMTLGT</sequence>
<feature type="region of interest" description="Disordered" evidence="1">
    <location>
        <begin position="296"/>
        <end position="354"/>
    </location>
</feature>
<dbReference type="RefSeq" id="WP_110460649.1">
    <property type="nucleotide sequence ID" value="NZ_QKMR01000003.1"/>
</dbReference>
<keyword evidence="3" id="KW-1185">Reference proteome</keyword>
<accession>A0A318XMX4</accession>
<dbReference type="InterPro" id="IPR022025">
    <property type="entry name" value="Amidoligase_2"/>
</dbReference>
<evidence type="ECO:0000313" key="2">
    <source>
        <dbReference type="EMBL" id="PYG89347.1"/>
    </source>
</evidence>
<dbReference type="AlphaFoldDB" id="A0A318XMX4"/>
<dbReference type="Proteomes" id="UP000248132">
    <property type="component" value="Unassembled WGS sequence"/>
</dbReference>
<gene>
    <name evidence="2" type="ORF">LY28_00564</name>
</gene>
<protein>
    <submittedName>
        <fullName evidence="2">Putative amidoligase enzyme</fullName>
    </submittedName>
</protein>
<name>A0A318XMX4_9FIRM</name>
<dbReference type="GO" id="GO:0016874">
    <property type="term" value="F:ligase activity"/>
    <property type="evidence" value="ECO:0007669"/>
    <property type="project" value="UniProtKB-KW"/>
</dbReference>
<dbReference type="OrthoDB" id="5380364at2"/>
<evidence type="ECO:0000256" key="1">
    <source>
        <dbReference type="SAM" id="MobiDB-lite"/>
    </source>
</evidence>
<dbReference type="EMBL" id="QKMR01000003">
    <property type="protein sequence ID" value="PYG89347.1"/>
    <property type="molecule type" value="Genomic_DNA"/>
</dbReference>
<comment type="caution">
    <text evidence="2">The sequence shown here is derived from an EMBL/GenBank/DDBJ whole genome shotgun (WGS) entry which is preliminary data.</text>
</comment>
<keyword evidence="2" id="KW-0436">Ligase</keyword>
<dbReference type="PANTHER" id="PTHR36847:SF1">
    <property type="entry name" value="AMIDOLIGASE ENZYME"/>
    <property type="match status" value="1"/>
</dbReference>
<organism evidence="2 3">
    <name type="scientific">Ruminiclostridium sufflavum DSM 19573</name>
    <dbReference type="NCBI Taxonomy" id="1121337"/>
    <lineage>
        <taxon>Bacteria</taxon>
        <taxon>Bacillati</taxon>
        <taxon>Bacillota</taxon>
        <taxon>Clostridia</taxon>
        <taxon>Eubacteriales</taxon>
        <taxon>Oscillospiraceae</taxon>
        <taxon>Ruminiclostridium</taxon>
    </lineage>
</organism>
<feature type="compositionally biased region" description="Acidic residues" evidence="1">
    <location>
        <begin position="333"/>
        <end position="343"/>
    </location>
</feature>
<proteinExistence type="predicted"/>
<evidence type="ECO:0000313" key="3">
    <source>
        <dbReference type="Proteomes" id="UP000248132"/>
    </source>
</evidence>
<dbReference type="PANTHER" id="PTHR36847">
    <property type="entry name" value="AMIDOLIGASE ENZYME"/>
    <property type="match status" value="1"/>
</dbReference>
<reference evidence="2 3" key="1">
    <citation type="submission" date="2018-06" db="EMBL/GenBank/DDBJ databases">
        <title>Genomic Encyclopedia of Type Strains, Phase I: the one thousand microbial genomes (KMG-I) project.</title>
        <authorList>
            <person name="Kyrpides N."/>
        </authorList>
    </citation>
    <scope>NUCLEOTIDE SEQUENCE [LARGE SCALE GENOMIC DNA]</scope>
    <source>
        <strain evidence="2 3">DSM 19573</strain>
    </source>
</reference>